<organism evidence="1 2">
    <name type="scientific">Diversispora epigaea</name>
    <dbReference type="NCBI Taxonomy" id="1348612"/>
    <lineage>
        <taxon>Eukaryota</taxon>
        <taxon>Fungi</taxon>
        <taxon>Fungi incertae sedis</taxon>
        <taxon>Mucoromycota</taxon>
        <taxon>Glomeromycotina</taxon>
        <taxon>Glomeromycetes</taxon>
        <taxon>Diversisporales</taxon>
        <taxon>Diversisporaceae</taxon>
        <taxon>Diversispora</taxon>
    </lineage>
</organism>
<dbReference type="GO" id="GO:0010972">
    <property type="term" value="P:negative regulation of G2/M transition of mitotic cell cycle"/>
    <property type="evidence" value="ECO:0007669"/>
    <property type="project" value="TreeGrafter"/>
</dbReference>
<proteinExistence type="predicted"/>
<accession>A0A397IQS8</accession>
<dbReference type="Proteomes" id="UP000266861">
    <property type="component" value="Unassembled WGS sequence"/>
</dbReference>
<sequence>MQGIKYHEDNQLEKSTEYLRIAAEQDNAIGIVLYGIALRHGWGCKPNARMAFEYLQMAAESAMNIINNINKTLSMSSFKGELVLAIYELGVCFRHGWGVPKNKSTAAYYFEMAANMGDPDAQNDIALCYSKGEGVKKDMKTAAKFYRMAHDQGHGTLGNSWIFKEKYIE</sequence>
<comment type="caution">
    <text evidence="1">The sequence shown here is derived from an EMBL/GenBank/DDBJ whole genome shotgun (WGS) entry which is preliminary data.</text>
</comment>
<evidence type="ECO:0000313" key="2">
    <source>
        <dbReference type="Proteomes" id="UP000266861"/>
    </source>
</evidence>
<dbReference type="STRING" id="1348612.A0A397IQS8"/>
<dbReference type="InterPro" id="IPR011990">
    <property type="entry name" value="TPR-like_helical_dom_sf"/>
</dbReference>
<dbReference type="EMBL" id="PQFF01000201">
    <property type="protein sequence ID" value="RHZ75343.1"/>
    <property type="molecule type" value="Genomic_DNA"/>
</dbReference>
<dbReference type="InterPro" id="IPR006597">
    <property type="entry name" value="Sel1-like"/>
</dbReference>
<evidence type="ECO:0008006" key="3">
    <source>
        <dbReference type="Google" id="ProtNLM"/>
    </source>
</evidence>
<evidence type="ECO:0000313" key="1">
    <source>
        <dbReference type="EMBL" id="RHZ75343.1"/>
    </source>
</evidence>
<gene>
    <name evidence="1" type="ORF">Glove_216g10</name>
</gene>
<dbReference type="OrthoDB" id="2148946at2759"/>
<dbReference type="AlphaFoldDB" id="A0A397IQS8"/>
<dbReference type="PANTHER" id="PTHR43628">
    <property type="entry name" value="ACTIVATOR OF C KINASE PROTEIN 1-RELATED"/>
    <property type="match status" value="1"/>
</dbReference>
<dbReference type="Pfam" id="PF08238">
    <property type="entry name" value="Sel1"/>
    <property type="match status" value="4"/>
</dbReference>
<keyword evidence="2" id="KW-1185">Reference proteome</keyword>
<dbReference type="SMART" id="SM00671">
    <property type="entry name" value="SEL1"/>
    <property type="match status" value="3"/>
</dbReference>
<dbReference type="InterPro" id="IPR052945">
    <property type="entry name" value="Mitotic_Regulator"/>
</dbReference>
<dbReference type="SUPFAM" id="SSF81901">
    <property type="entry name" value="HCP-like"/>
    <property type="match status" value="1"/>
</dbReference>
<dbReference type="GO" id="GO:0032153">
    <property type="term" value="C:cell division site"/>
    <property type="evidence" value="ECO:0007669"/>
    <property type="project" value="TreeGrafter"/>
</dbReference>
<dbReference type="PANTHER" id="PTHR43628:SF1">
    <property type="entry name" value="CHITIN SYNTHASE REGULATORY FACTOR 2-RELATED"/>
    <property type="match status" value="1"/>
</dbReference>
<protein>
    <recommendedName>
        <fullName evidence="3">HCP-like protein</fullName>
    </recommendedName>
</protein>
<dbReference type="Gene3D" id="1.25.40.10">
    <property type="entry name" value="Tetratricopeptide repeat domain"/>
    <property type="match status" value="1"/>
</dbReference>
<name>A0A397IQS8_9GLOM</name>
<reference evidence="1 2" key="1">
    <citation type="submission" date="2018-08" db="EMBL/GenBank/DDBJ databases">
        <title>Genome and evolution of the arbuscular mycorrhizal fungus Diversispora epigaea (formerly Glomus versiforme) and its bacterial endosymbionts.</title>
        <authorList>
            <person name="Sun X."/>
            <person name="Fei Z."/>
            <person name="Harrison M."/>
        </authorList>
    </citation>
    <scope>NUCLEOTIDE SEQUENCE [LARGE SCALE GENOMIC DNA]</scope>
    <source>
        <strain evidence="1 2">IT104</strain>
    </source>
</reference>